<dbReference type="STRING" id="314230.DSM3645_11951"/>
<accession>A3ZRG0</accession>
<protein>
    <submittedName>
        <fullName evidence="1">Uncharacterized protein</fullName>
    </submittedName>
</protein>
<name>A3ZRG0_9BACT</name>
<evidence type="ECO:0000313" key="1">
    <source>
        <dbReference type="EMBL" id="EAQ80729.1"/>
    </source>
</evidence>
<dbReference type="Proteomes" id="UP000004358">
    <property type="component" value="Unassembled WGS sequence"/>
</dbReference>
<comment type="caution">
    <text evidence="1">The sequence shown here is derived from an EMBL/GenBank/DDBJ whole genome shotgun (WGS) entry which is preliminary data.</text>
</comment>
<dbReference type="AlphaFoldDB" id="A3ZRG0"/>
<gene>
    <name evidence="1" type="ORF">DSM3645_11951</name>
</gene>
<sequence length="52" mass="5828">MNLEIGLGKNGQSMVDRLSVACSFPVDNVDGRNMGNLRLLNRLDWFARKSFA</sequence>
<dbReference type="HOGENOM" id="CLU_3077300_0_0_0"/>
<evidence type="ECO:0000313" key="2">
    <source>
        <dbReference type="Proteomes" id="UP000004358"/>
    </source>
</evidence>
<proteinExistence type="predicted"/>
<dbReference type="EMBL" id="AANZ01000007">
    <property type="protein sequence ID" value="EAQ80729.1"/>
    <property type="molecule type" value="Genomic_DNA"/>
</dbReference>
<organism evidence="1 2">
    <name type="scientific">Blastopirellula marina DSM 3645</name>
    <dbReference type="NCBI Taxonomy" id="314230"/>
    <lineage>
        <taxon>Bacteria</taxon>
        <taxon>Pseudomonadati</taxon>
        <taxon>Planctomycetota</taxon>
        <taxon>Planctomycetia</taxon>
        <taxon>Pirellulales</taxon>
        <taxon>Pirellulaceae</taxon>
        <taxon>Blastopirellula</taxon>
    </lineage>
</organism>
<reference evidence="1 2" key="1">
    <citation type="submission" date="2006-02" db="EMBL/GenBank/DDBJ databases">
        <authorList>
            <person name="Amann R."/>
            <person name="Ferriera S."/>
            <person name="Johnson J."/>
            <person name="Kravitz S."/>
            <person name="Halpern A."/>
            <person name="Remington K."/>
            <person name="Beeson K."/>
            <person name="Tran B."/>
            <person name="Rogers Y.-H."/>
            <person name="Friedman R."/>
            <person name="Venter J.C."/>
        </authorList>
    </citation>
    <scope>NUCLEOTIDE SEQUENCE [LARGE SCALE GENOMIC DNA]</scope>
    <source>
        <strain evidence="1 2">DSM 3645</strain>
    </source>
</reference>